<dbReference type="EMBL" id="RIAX01000001">
    <property type="protein sequence ID" value="RNF41170.1"/>
    <property type="molecule type" value="Genomic_DNA"/>
</dbReference>
<accession>A0A3M8PEB2</accession>
<evidence type="ECO:0000313" key="3">
    <source>
        <dbReference type="Proteomes" id="UP000275473"/>
    </source>
</evidence>
<protein>
    <submittedName>
        <fullName evidence="2">Hemerythrin domain-containing protein</fullName>
    </submittedName>
</protein>
<proteinExistence type="predicted"/>
<feature type="domain" description="Hemerythrin-like" evidence="1">
    <location>
        <begin position="15"/>
        <end position="155"/>
    </location>
</feature>
<dbReference type="AlphaFoldDB" id="A0A3M8PEB2"/>
<dbReference type="RefSeq" id="WP_123163918.1">
    <property type="nucleotide sequence ID" value="NZ_RIAX01000001.1"/>
</dbReference>
<dbReference type="Proteomes" id="UP000275473">
    <property type="component" value="Unassembled WGS sequence"/>
</dbReference>
<dbReference type="Pfam" id="PF01814">
    <property type="entry name" value="Hemerythrin"/>
    <property type="match status" value="1"/>
</dbReference>
<name>A0A3M8PEB2_9BACL</name>
<dbReference type="InterPro" id="IPR012312">
    <property type="entry name" value="Hemerythrin-like"/>
</dbReference>
<gene>
    <name evidence="2" type="ORF">EEX84_02140</name>
</gene>
<sequence length="176" mass="20875">MAEQAELRFAEPGMRLLENEHRYLSYLMEEWHELVLDFERQEQMTLEEGREKLKLLRQKLFEFIEPLKNHTDKEEEHFFPVLGTYIGFEQGPLVGIQDEHQEIDGYIGHFFHHTRGTIDTMTLDDMRTVAKDAGEAFEVLTIHFVKEETVLFPMAEKLMKAVDHDELYEKMNTLIT</sequence>
<keyword evidence="3" id="KW-1185">Reference proteome</keyword>
<dbReference type="OrthoDB" id="9792554at2"/>
<evidence type="ECO:0000313" key="2">
    <source>
        <dbReference type="EMBL" id="RNF41170.1"/>
    </source>
</evidence>
<comment type="caution">
    <text evidence="2">The sequence shown here is derived from an EMBL/GenBank/DDBJ whole genome shotgun (WGS) entry which is preliminary data.</text>
</comment>
<organism evidence="2 3">
    <name type="scientific">Planococcus salinus</name>
    <dbReference type="NCBI Taxonomy" id="1848460"/>
    <lineage>
        <taxon>Bacteria</taxon>
        <taxon>Bacillati</taxon>
        <taxon>Bacillota</taxon>
        <taxon>Bacilli</taxon>
        <taxon>Bacillales</taxon>
        <taxon>Caryophanaceae</taxon>
        <taxon>Planococcus</taxon>
    </lineage>
</organism>
<dbReference type="Gene3D" id="1.20.120.520">
    <property type="entry name" value="nmb1532 protein domain like"/>
    <property type="match status" value="1"/>
</dbReference>
<reference evidence="2 3" key="1">
    <citation type="journal article" date="2018" name="Int. J. Syst. Evol. Microbiol.">
        <title>Planococcus salinus sp. nov., a moderately halophilic bacterium isolated from a saline-alkali soil.</title>
        <authorList>
            <person name="Gan L."/>
        </authorList>
    </citation>
    <scope>NUCLEOTIDE SEQUENCE [LARGE SCALE GENOMIC DNA]</scope>
    <source>
        <strain evidence="2 3">LCB217</strain>
    </source>
</reference>
<evidence type="ECO:0000259" key="1">
    <source>
        <dbReference type="Pfam" id="PF01814"/>
    </source>
</evidence>